<reference evidence="9" key="1">
    <citation type="journal article" date="2023" name="IScience">
        <title>Live-bearing cockroach genome reveals convergent evolutionary mechanisms linked to viviparity in insects and beyond.</title>
        <authorList>
            <person name="Fouks B."/>
            <person name="Harrison M.C."/>
            <person name="Mikhailova A.A."/>
            <person name="Marchal E."/>
            <person name="English S."/>
            <person name="Carruthers M."/>
            <person name="Jennings E.C."/>
            <person name="Chiamaka E.L."/>
            <person name="Frigard R.A."/>
            <person name="Pippel M."/>
            <person name="Attardo G.M."/>
            <person name="Benoit J.B."/>
            <person name="Bornberg-Bauer E."/>
            <person name="Tobe S.S."/>
        </authorList>
    </citation>
    <scope>NUCLEOTIDE SEQUENCE</scope>
    <source>
        <strain evidence="9">Stay&amp;Tobe</strain>
    </source>
</reference>
<proteinExistence type="inferred from homology"/>
<dbReference type="InterPro" id="IPR002159">
    <property type="entry name" value="CD36_fam"/>
</dbReference>
<evidence type="ECO:0000256" key="5">
    <source>
        <dbReference type="ARBA" id="ARBA00022989"/>
    </source>
</evidence>
<dbReference type="AlphaFoldDB" id="A0AAD8EQ16"/>
<dbReference type="Proteomes" id="UP001233999">
    <property type="component" value="Unassembled WGS sequence"/>
</dbReference>
<accession>A0AAD8EQ16</accession>
<evidence type="ECO:0000256" key="6">
    <source>
        <dbReference type="ARBA" id="ARBA00023136"/>
    </source>
</evidence>
<keyword evidence="7" id="KW-0325">Glycoprotein</keyword>
<dbReference type="PRINTS" id="PR01609">
    <property type="entry name" value="CD36FAMILY"/>
</dbReference>
<name>A0AAD8EQ16_DIPPU</name>
<evidence type="ECO:0000313" key="9">
    <source>
        <dbReference type="EMBL" id="KAJ9598393.1"/>
    </source>
</evidence>
<comment type="similarity">
    <text evidence="2">Belongs to the CD36 family.</text>
</comment>
<evidence type="ECO:0000256" key="3">
    <source>
        <dbReference type="ARBA" id="ARBA00022475"/>
    </source>
</evidence>
<keyword evidence="6 8" id="KW-0472">Membrane</keyword>
<evidence type="ECO:0000256" key="4">
    <source>
        <dbReference type="ARBA" id="ARBA00022692"/>
    </source>
</evidence>
<evidence type="ECO:0000256" key="2">
    <source>
        <dbReference type="ARBA" id="ARBA00010532"/>
    </source>
</evidence>
<dbReference type="GO" id="GO:0005886">
    <property type="term" value="C:plasma membrane"/>
    <property type="evidence" value="ECO:0007669"/>
    <property type="project" value="UniProtKB-SubCell"/>
</dbReference>
<dbReference type="GO" id="GO:0005044">
    <property type="term" value="F:scavenger receptor activity"/>
    <property type="evidence" value="ECO:0007669"/>
    <property type="project" value="TreeGrafter"/>
</dbReference>
<feature type="transmembrane region" description="Helical" evidence="8">
    <location>
        <begin position="429"/>
        <end position="456"/>
    </location>
</feature>
<dbReference type="GO" id="GO:0005737">
    <property type="term" value="C:cytoplasm"/>
    <property type="evidence" value="ECO:0007669"/>
    <property type="project" value="TreeGrafter"/>
</dbReference>
<organism evidence="9 10">
    <name type="scientific">Diploptera punctata</name>
    <name type="common">Pacific beetle cockroach</name>
    <dbReference type="NCBI Taxonomy" id="6984"/>
    <lineage>
        <taxon>Eukaryota</taxon>
        <taxon>Metazoa</taxon>
        <taxon>Ecdysozoa</taxon>
        <taxon>Arthropoda</taxon>
        <taxon>Hexapoda</taxon>
        <taxon>Insecta</taxon>
        <taxon>Pterygota</taxon>
        <taxon>Neoptera</taxon>
        <taxon>Polyneoptera</taxon>
        <taxon>Dictyoptera</taxon>
        <taxon>Blattodea</taxon>
        <taxon>Blaberoidea</taxon>
        <taxon>Blaberidae</taxon>
        <taxon>Diplopterinae</taxon>
        <taxon>Diploptera</taxon>
    </lineage>
</organism>
<dbReference type="PANTHER" id="PTHR11923">
    <property type="entry name" value="SCAVENGER RECEPTOR CLASS B TYPE-1 SR-B1"/>
    <property type="match status" value="1"/>
</dbReference>
<reference evidence="9" key="2">
    <citation type="submission" date="2023-05" db="EMBL/GenBank/DDBJ databases">
        <authorList>
            <person name="Fouks B."/>
        </authorList>
    </citation>
    <scope>NUCLEOTIDE SEQUENCE</scope>
    <source>
        <strain evidence="9">Stay&amp;Tobe</strain>
        <tissue evidence="9">Testes</tissue>
    </source>
</reference>
<dbReference type="PANTHER" id="PTHR11923:SF93">
    <property type="entry name" value="GH07959P-RELATED"/>
    <property type="match status" value="1"/>
</dbReference>
<dbReference type="EMBL" id="JASPKZ010001222">
    <property type="protein sequence ID" value="KAJ9598393.1"/>
    <property type="molecule type" value="Genomic_DNA"/>
</dbReference>
<evidence type="ECO:0000313" key="10">
    <source>
        <dbReference type="Proteomes" id="UP001233999"/>
    </source>
</evidence>
<keyword evidence="5 8" id="KW-1133">Transmembrane helix</keyword>
<keyword evidence="10" id="KW-1185">Reference proteome</keyword>
<evidence type="ECO:0000256" key="7">
    <source>
        <dbReference type="ARBA" id="ARBA00023180"/>
    </source>
</evidence>
<gene>
    <name evidence="9" type="ORF">L9F63_010915</name>
</gene>
<sequence>MRINRVALFGFIIALSGGLLSFCWNVIFNFVLSKTIRLTPGSSLTKQWKDPEVPLYTDIYLFNWTNPEQLYDENFVPNVVELGPYSFRDVFSRVNVKWNKNKTVSFRRRRFWYFDPTRSARPLSDNITLINPVALSAAHVSRFNNYLLQLSVSGALKVTGQKLWITGTAGEVLFDGYDDPLVKIASKLVKNEGVTYDKFGFFYMKNGSSVTEGYFNVNTGEDDFTKIGIMRYWNYMNRTDFYQADCGMINGSDGSFYPPGNPKEKPIEMYTVDFCRTLKFHYVDDREVEGIPSYRYVGTKMLLDSGELDPENWCFCGGECLPPGVLNISSCARGAPVFISYPHFLHADPYYLKQVRGLDPSEEKHQFHIIVEPTTGFPLEVTGRFQFNFMLQPNENIGMYSKVPRVLFPVLWCEEIARITPEFASGLKLLLAVPTIGLCLSLALVVIGLILLAVAFMRIKRNRRDQNGQQMYSMVNTKPLEDQRRHPLT</sequence>
<dbReference type="Pfam" id="PF01130">
    <property type="entry name" value="CD36"/>
    <property type="match status" value="1"/>
</dbReference>
<comment type="subcellular location">
    <subcellularLocation>
        <location evidence="1">Cell membrane</location>
    </subcellularLocation>
</comment>
<keyword evidence="3" id="KW-1003">Cell membrane</keyword>
<keyword evidence="4 8" id="KW-0812">Transmembrane</keyword>
<protein>
    <submittedName>
        <fullName evidence="9">Uncharacterized protein</fullName>
    </submittedName>
</protein>
<evidence type="ECO:0000256" key="8">
    <source>
        <dbReference type="SAM" id="Phobius"/>
    </source>
</evidence>
<comment type="caution">
    <text evidence="9">The sequence shown here is derived from an EMBL/GenBank/DDBJ whole genome shotgun (WGS) entry which is preliminary data.</text>
</comment>
<evidence type="ECO:0000256" key="1">
    <source>
        <dbReference type="ARBA" id="ARBA00004236"/>
    </source>
</evidence>